<organism evidence="1 2">
    <name type="scientific">Manihot esculenta</name>
    <name type="common">Cassava</name>
    <name type="synonym">Jatropha manihot</name>
    <dbReference type="NCBI Taxonomy" id="3983"/>
    <lineage>
        <taxon>Eukaryota</taxon>
        <taxon>Viridiplantae</taxon>
        <taxon>Streptophyta</taxon>
        <taxon>Embryophyta</taxon>
        <taxon>Tracheophyta</taxon>
        <taxon>Spermatophyta</taxon>
        <taxon>Magnoliopsida</taxon>
        <taxon>eudicotyledons</taxon>
        <taxon>Gunneridae</taxon>
        <taxon>Pentapetalae</taxon>
        <taxon>rosids</taxon>
        <taxon>fabids</taxon>
        <taxon>Malpighiales</taxon>
        <taxon>Euphorbiaceae</taxon>
        <taxon>Crotonoideae</taxon>
        <taxon>Manihoteae</taxon>
        <taxon>Manihot</taxon>
    </lineage>
</organism>
<name>A0ACB7I8G6_MANES</name>
<keyword evidence="2" id="KW-1185">Reference proteome</keyword>
<evidence type="ECO:0000313" key="1">
    <source>
        <dbReference type="EMBL" id="KAG8660353.1"/>
    </source>
</evidence>
<sequence length="254" mass="26638">MAQVILMELVAFIISEDSCNQVDLKLFTPPAPYIQLYKDLLRQPFQSNKATIPKFNLLLLSSLLFYCVAFPLTMGSFGSAVVCAILVLINMVVPNLATVYTVGDSSGWTMGVDYSTWTSGKTFKIGDSLVFNYGGGHTVDEVSASDYKTCTVGNAINSDSSGATTIELKTAGTKHYICGVVGHCGSGMKIAIPVKAAASGSGTTPASTSPAGTTTTTTHQPSSNNTPDSASPTLSPFMGIVATWVAFCVMVLSL</sequence>
<proteinExistence type="predicted"/>
<comment type="caution">
    <text evidence="1">The sequence shown here is derived from an EMBL/GenBank/DDBJ whole genome shotgun (WGS) entry which is preliminary data.</text>
</comment>
<protein>
    <submittedName>
        <fullName evidence="1">Uncharacterized protein</fullName>
    </submittedName>
</protein>
<reference evidence="2" key="1">
    <citation type="journal article" date="2016" name="Nat. Biotechnol.">
        <title>Sequencing wild and cultivated cassava and related species reveals extensive interspecific hybridization and genetic diversity.</title>
        <authorList>
            <person name="Bredeson J.V."/>
            <person name="Lyons J.B."/>
            <person name="Prochnik S.E."/>
            <person name="Wu G.A."/>
            <person name="Ha C.M."/>
            <person name="Edsinger-Gonzales E."/>
            <person name="Grimwood J."/>
            <person name="Schmutz J."/>
            <person name="Rabbi I.Y."/>
            <person name="Egesi C."/>
            <person name="Nauluvula P."/>
            <person name="Lebot V."/>
            <person name="Ndunguru J."/>
            <person name="Mkamilo G."/>
            <person name="Bart R.S."/>
            <person name="Setter T.L."/>
            <person name="Gleadow R.M."/>
            <person name="Kulakow P."/>
            <person name="Ferguson M.E."/>
            <person name="Rounsley S."/>
            <person name="Rokhsar D.S."/>
        </authorList>
    </citation>
    <scope>NUCLEOTIDE SEQUENCE [LARGE SCALE GENOMIC DNA]</scope>
    <source>
        <strain evidence="2">cv. AM560-2</strain>
    </source>
</reference>
<accession>A0ACB7I8G6</accession>
<gene>
    <name evidence="1" type="ORF">MANES_02G148700v8</name>
</gene>
<evidence type="ECO:0000313" key="2">
    <source>
        <dbReference type="Proteomes" id="UP000091857"/>
    </source>
</evidence>
<dbReference type="Proteomes" id="UP000091857">
    <property type="component" value="Chromosome 2"/>
</dbReference>
<dbReference type="EMBL" id="CM004388">
    <property type="protein sequence ID" value="KAG8660353.1"/>
    <property type="molecule type" value="Genomic_DNA"/>
</dbReference>